<protein>
    <submittedName>
        <fullName evidence="3">Uncharacterized protein</fullName>
    </submittedName>
</protein>
<dbReference type="Bgee" id="WBGene00016054">
    <property type="expression patterns" value="Expressed in adult organism and 1 other cell type or tissue"/>
</dbReference>
<sequence>MADDNVSFTDAGDPTPGAKPQGGSSAMLDLLGTLNKKEDKKKKDKKGKKGKKSKGKSKTKKVRKTDKFESQNFLFRIEGTIFCAGIVVGLVVLLVFVAVAIFFSVKSGGNMVHYIHPWWGGLEESSSN</sequence>
<organism evidence="3 4">
    <name type="scientific">Caenorhabditis elegans</name>
    <dbReference type="NCBI Taxonomy" id="6239"/>
    <lineage>
        <taxon>Eukaryota</taxon>
        <taxon>Metazoa</taxon>
        <taxon>Ecdysozoa</taxon>
        <taxon>Nematoda</taxon>
        <taxon>Chromadorea</taxon>
        <taxon>Rhabditida</taxon>
        <taxon>Rhabditina</taxon>
        <taxon>Rhabditomorpha</taxon>
        <taxon>Rhabditoidea</taxon>
        <taxon>Rhabditidae</taxon>
        <taxon>Peloderinae</taxon>
        <taxon>Caenorhabditis</taxon>
    </lineage>
</organism>
<dbReference type="UCSC" id="C24D10.2.2">
    <property type="organism name" value="c. elegans"/>
</dbReference>
<name>O44135_CAEEL</name>
<accession>O44135</accession>
<evidence type="ECO:0000313" key="3">
    <source>
        <dbReference type="EMBL" id="CCD61155.1"/>
    </source>
</evidence>
<dbReference type="PIR" id="T32502">
    <property type="entry name" value="T32502"/>
</dbReference>
<evidence type="ECO:0000256" key="1">
    <source>
        <dbReference type="SAM" id="MobiDB-lite"/>
    </source>
</evidence>
<gene>
    <name evidence="3 5" type="ORF">C24D10.2</name>
    <name evidence="3" type="ORF">CELE_C24D10.2</name>
</gene>
<dbReference type="KEGG" id="cel:CELE_C24D10.2"/>
<feature type="compositionally biased region" description="Basic residues" evidence="1">
    <location>
        <begin position="39"/>
        <end position="64"/>
    </location>
</feature>
<dbReference type="InterPro" id="IPR040019">
    <property type="entry name" value="C27D6.3-like"/>
</dbReference>
<evidence type="ECO:0000313" key="5">
    <source>
        <dbReference type="WormBase" id="C24D10.2"/>
    </source>
</evidence>
<dbReference type="PANTHER" id="PTHR39355:SF1">
    <property type="entry name" value="PROTEIN CBG20624"/>
    <property type="match status" value="1"/>
</dbReference>
<dbReference type="PaxDb" id="6239-C24D10.2.2"/>
<dbReference type="AlphaFoldDB" id="O44135"/>
<reference evidence="3 4" key="1">
    <citation type="journal article" date="1998" name="Science">
        <title>Genome sequence of the nematode C. elegans: a platform for investigating biology.</title>
        <authorList>
            <consortium name="The C. elegans sequencing consortium"/>
            <person name="Sulson J.E."/>
            <person name="Waterston R."/>
        </authorList>
    </citation>
    <scope>NUCLEOTIDE SEQUENCE [LARGE SCALE GENOMIC DNA]</scope>
    <source>
        <strain evidence="3 4">Bristol N2</strain>
    </source>
</reference>
<dbReference type="SMR" id="O44135"/>
<dbReference type="PANTHER" id="PTHR39355">
    <property type="entry name" value="PROTEIN CBG20624"/>
    <property type="match status" value="1"/>
</dbReference>
<dbReference type="FunCoup" id="O44135">
    <property type="interactions" value="1523"/>
</dbReference>
<dbReference type="AGR" id="WB:WBGene00016054"/>
<dbReference type="Proteomes" id="UP000001940">
    <property type="component" value="Chromosome IV"/>
</dbReference>
<proteinExistence type="evidence at protein level"/>
<evidence type="ECO:0000313" key="4">
    <source>
        <dbReference type="Proteomes" id="UP000001940"/>
    </source>
</evidence>
<dbReference type="STRING" id="6239.C24D10.2.1"/>
<feature type="transmembrane region" description="Helical" evidence="2">
    <location>
        <begin position="73"/>
        <end position="103"/>
    </location>
</feature>
<feature type="region of interest" description="Disordered" evidence="1">
    <location>
        <begin position="1"/>
        <end position="65"/>
    </location>
</feature>
<dbReference type="InParanoid" id="O44135"/>
<dbReference type="OrthoDB" id="5861613at2759"/>
<dbReference type="HOGENOM" id="CLU_157462_0_0_1"/>
<dbReference type="PhylomeDB" id="O44135"/>
<dbReference type="CTD" id="177290"/>
<keyword evidence="2" id="KW-0812">Transmembrane</keyword>
<keyword evidence="4" id="KW-1185">Reference proteome</keyword>
<dbReference type="EMBL" id="BX284604">
    <property type="protein sequence ID" value="CCD61155.1"/>
    <property type="molecule type" value="Genomic_DNA"/>
</dbReference>
<dbReference type="RefSeq" id="NP_500731.1">
    <property type="nucleotide sequence ID" value="NM_068330.6"/>
</dbReference>
<evidence type="ECO:0000256" key="2">
    <source>
        <dbReference type="SAM" id="Phobius"/>
    </source>
</evidence>
<dbReference type="IntAct" id="O44135">
    <property type="interactions" value="2"/>
</dbReference>
<dbReference type="WormBase" id="C24D10.2">
    <property type="protein sequence ID" value="CE16875"/>
    <property type="gene ID" value="WBGene00016054"/>
</dbReference>
<comment type="interaction">
    <interactant intactId="EBI-2413833">
        <id>O44135</id>
    </interactant>
    <interactant intactId="EBI-2413838">
        <id>P91246</id>
        <label>CELE_F11G11.4</label>
    </interactant>
    <organismsDiffer>false</organismsDiffer>
    <experiments>4</experiments>
</comment>
<dbReference type="OMA" id="WGNSDEN"/>
<keyword evidence="2" id="KW-1133">Transmembrane helix</keyword>
<dbReference type="eggNOG" id="ENOG502TEK8">
    <property type="taxonomic scope" value="Eukaryota"/>
</dbReference>
<keyword evidence="2" id="KW-0472">Membrane</keyword>
<dbReference type="GeneID" id="177290"/>